<keyword evidence="1" id="KW-0175">Coiled coil</keyword>
<evidence type="ECO:0000256" key="1">
    <source>
        <dbReference type="SAM" id="Coils"/>
    </source>
</evidence>
<feature type="compositionally biased region" description="Basic and acidic residues" evidence="2">
    <location>
        <begin position="96"/>
        <end position="110"/>
    </location>
</feature>
<evidence type="ECO:0000256" key="2">
    <source>
        <dbReference type="SAM" id="MobiDB-lite"/>
    </source>
</evidence>
<evidence type="ECO:0000313" key="3">
    <source>
        <dbReference type="EMBL" id="TEB04662.1"/>
    </source>
</evidence>
<organism evidence="3 4">
    <name type="scientific">Pelotomaculum schinkii</name>
    <dbReference type="NCBI Taxonomy" id="78350"/>
    <lineage>
        <taxon>Bacteria</taxon>
        <taxon>Bacillati</taxon>
        <taxon>Bacillota</taxon>
        <taxon>Clostridia</taxon>
        <taxon>Eubacteriales</taxon>
        <taxon>Desulfotomaculaceae</taxon>
        <taxon>Pelotomaculum</taxon>
    </lineage>
</organism>
<protein>
    <submittedName>
        <fullName evidence="3">Uncharacterized protein</fullName>
    </submittedName>
</protein>
<dbReference type="Proteomes" id="UP000298324">
    <property type="component" value="Unassembled WGS sequence"/>
</dbReference>
<sequence length="117" mass="13614">MKQFLFSKLKKIIFRDSKASGYLDKIQELENQIEQIKLQINDRKIVKINKVVVEKIVCEKIETNYKIDSVAVENLTGTMNIGTIYPSSKLKWSLDKKENSLGHTEPEKPPRINMVYE</sequence>
<dbReference type="RefSeq" id="WP_190258998.1">
    <property type="nucleotide sequence ID" value="NZ_QFGA01000003.1"/>
</dbReference>
<feature type="coiled-coil region" evidence="1">
    <location>
        <begin position="19"/>
        <end position="46"/>
    </location>
</feature>
<accession>A0A4Y7R7E4</accession>
<feature type="region of interest" description="Disordered" evidence="2">
    <location>
        <begin position="96"/>
        <end position="117"/>
    </location>
</feature>
<dbReference type="EMBL" id="QFGA01000003">
    <property type="protein sequence ID" value="TEB04662.1"/>
    <property type="molecule type" value="Genomic_DNA"/>
</dbReference>
<gene>
    <name evidence="3" type="ORF">Psch_03424</name>
</gene>
<evidence type="ECO:0000313" key="4">
    <source>
        <dbReference type="Proteomes" id="UP000298324"/>
    </source>
</evidence>
<dbReference type="Pfam" id="PF10737">
    <property type="entry name" value="GerPC"/>
    <property type="match status" value="1"/>
</dbReference>
<reference evidence="3 4" key="1">
    <citation type="journal article" date="2018" name="Environ. Microbiol.">
        <title>Novel energy conservation strategies and behaviour of Pelotomaculum schinkii driving syntrophic propionate catabolism.</title>
        <authorList>
            <person name="Hidalgo-Ahumada C.A.P."/>
            <person name="Nobu M.K."/>
            <person name="Narihiro T."/>
            <person name="Tamaki H."/>
            <person name="Liu W.T."/>
            <person name="Kamagata Y."/>
            <person name="Stams A.J.M."/>
            <person name="Imachi H."/>
            <person name="Sousa D.Z."/>
        </authorList>
    </citation>
    <scope>NUCLEOTIDE SEQUENCE [LARGE SCALE GENOMIC DNA]</scope>
    <source>
        <strain evidence="3 4">HH</strain>
    </source>
</reference>
<keyword evidence="4" id="KW-1185">Reference proteome</keyword>
<name>A0A4Y7R7E4_9FIRM</name>
<dbReference type="AlphaFoldDB" id="A0A4Y7R7E4"/>
<proteinExistence type="predicted"/>
<comment type="caution">
    <text evidence="3">The sequence shown here is derived from an EMBL/GenBank/DDBJ whole genome shotgun (WGS) entry which is preliminary data.</text>
</comment>
<dbReference type="InterPro" id="IPR019673">
    <property type="entry name" value="Spore_germination_GerPC"/>
</dbReference>